<feature type="transmembrane region" description="Helical" evidence="7">
    <location>
        <begin position="264"/>
        <end position="286"/>
    </location>
</feature>
<feature type="transmembrane region" description="Helical" evidence="7">
    <location>
        <begin position="441"/>
        <end position="463"/>
    </location>
</feature>
<dbReference type="InterPro" id="IPR020846">
    <property type="entry name" value="MFS_dom"/>
</dbReference>
<protein>
    <submittedName>
        <fullName evidence="9">Unannotated protein</fullName>
    </submittedName>
</protein>
<sequence length="496" mass="51666">MNKRPSRHDNVRAGTDPSVPLDAAGVDEFGVIPWPILLRRRLAQKVGIDRRWAVLWVVLSGLFTTSFTFTLLVVSLDKIAGEVHTSTTVLTWAITGPMLAFGVVGPAFGKSGDLWGHKRIFVGGLLLAGVFTIGSAVAWNAGSLIAFRILSATAGSACGPSAMAYINRMFNAGERVKPLSYWSFVTAGSPVIGVVLGGPLVDAVGWRVIFWIQAPMCFAGFVVALWLLPGTDRIRGVKFDVWGSVTLGAGAALLLAGISQGRTWGWASPATVGCFVVSVAMLLLFVAIERRAVAPLVVLSWFGTRNFAFPVWSQLFTNFAYMGGLFLIPQVLGKRGLGLSGATIGNLVISRPLAFSLIAPVAALVTLRVGERTSGVTGAICVIASMLMWSTVGQGTGYPYIIAATALSGIGLGIASPALTSLMAGSVANSDLGVAGAMQQLMAQLGAVLGSAVLATASVTAQADDMGSFHTAFLIAAVVAAAGCACSWFVRSTPRS</sequence>
<evidence type="ECO:0000313" key="12">
    <source>
        <dbReference type="EMBL" id="CAB4924916.1"/>
    </source>
</evidence>
<dbReference type="PANTHER" id="PTHR42718:SF46">
    <property type="entry name" value="BLR6921 PROTEIN"/>
    <property type="match status" value="1"/>
</dbReference>
<keyword evidence="3" id="KW-1003">Cell membrane</keyword>
<keyword evidence="6 7" id="KW-0472">Membrane</keyword>
<dbReference type="GO" id="GO:0022857">
    <property type="term" value="F:transmembrane transporter activity"/>
    <property type="evidence" value="ECO:0007669"/>
    <property type="project" value="InterPro"/>
</dbReference>
<evidence type="ECO:0000313" key="10">
    <source>
        <dbReference type="EMBL" id="CAB4723707.1"/>
    </source>
</evidence>
<feature type="transmembrane region" description="Helical" evidence="7">
    <location>
        <begin position="88"/>
        <end position="108"/>
    </location>
</feature>
<dbReference type="GO" id="GO:0005886">
    <property type="term" value="C:plasma membrane"/>
    <property type="evidence" value="ECO:0007669"/>
    <property type="project" value="UniProtKB-SubCell"/>
</dbReference>
<evidence type="ECO:0000256" key="1">
    <source>
        <dbReference type="ARBA" id="ARBA00004651"/>
    </source>
</evidence>
<dbReference type="EMBL" id="CAFBOL010000044">
    <property type="protein sequence ID" value="CAB4994668.1"/>
    <property type="molecule type" value="Genomic_DNA"/>
</dbReference>
<evidence type="ECO:0000256" key="2">
    <source>
        <dbReference type="ARBA" id="ARBA00022448"/>
    </source>
</evidence>
<keyword evidence="2" id="KW-0813">Transport</keyword>
<dbReference type="AlphaFoldDB" id="A0A6J6A787"/>
<dbReference type="EMBL" id="CAESGF010000005">
    <property type="protein sequence ID" value="CAB4363422.1"/>
    <property type="molecule type" value="Genomic_DNA"/>
</dbReference>
<feature type="domain" description="Major facilitator superfamily (MFS) profile" evidence="8">
    <location>
        <begin position="54"/>
        <end position="495"/>
    </location>
</feature>
<feature type="transmembrane region" description="Helical" evidence="7">
    <location>
        <begin position="53"/>
        <end position="76"/>
    </location>
</feature>
<accession>A0A6J6A787</accession>
<dbReference type="PANTHER" id="PTHR42718">
    <property type="entry name" value="MAJOR FACILITATOR SUPERFAMILY MULTIDRUG TRANSPORTER MFSC"/>
    <property type="match status" value="1"/>
</dbReference>
<evidence type="ECO:0000313" key="9">
    <source>
        <dbReference type="EMBL" id="CAB4363422.1"/>
    </source>
</evidence>
<feature type="transmembrane region" description="Helical" evidence="7">
    <location>
        <begin position="208"/>
        <end position="227"/>
    </location>
</feature>
<evidence type="ECO:0000256" key="5">
    <source>
        <dbReference type="ARBA" id="ARBA00022989"/>
    </source>
</evidence>
<dbReference type="InterPro" id="IPR011701">
    <property type="entry name" value="MFS"/>
</dbReference>
<feature type="transmembrane region" description="Helical" evidence="7">
    <location>
        <begin position="145"/>
        <end position="167"/>
    </location>
</feature>
<feature type="transmembrane region" description="Helical" evidence="7">
    <location>
        <begin position="307"/>
        <end position="328"/>
    </location>
</feature>
<evidence type="ECO:0000256" key="4">
    <source>
        <dbReference type="ARBA" id="ARBA00022692"/>
    </source>
</evidence>
<dbReference type="Gene3D" id="1.20.1250.20">
    <property type="entry name" value="MFS general substrate transporter like domains"/>
    <property type="match status" value="1"/>
</dbReference>
<dbReference type="PROSITE" id="PS50850">
    <property type="entry name" value="MFS"/>
    <property type="match status" value="1"/>
</dbReference>
<dbReference type="EMBL" id="CAFBMT010000005">
    <property type="protein sequence ID" value="CAB4924916.1"/>
    <property type="molecule type" value="Genomic_DNA"/>
</dbReference>
<dbReference type="InterPro" id="IPR036259">
    <property type="entry name" value="MFS_trans_sf"/>
</dbReference>
<comment type="subcellular location">
    <subcellularLocation>
        <location evidence="1">Cell membrane</location>
        <topology evidence="1">Multi-pass membrane protein</topology>
    </subcellularLocation>
</comment>
<dbReference type="EMBL" id="CAFAAV010000081">
    <property type="protein sequence ID" value="CAB4818242.1"/>
    <property type="molecule type" value="Genomic_DNA"/>
</dbReference>
<keyword evidence="5 7" id="KW-1133">Transmembrane helix</keyword>
<dbReference type="Gene3D" id="1.20.1720.10">
    <property type="entry name" value="Multidrug resistance protein D"/>
    <property type="match status" value="1"/>
</dbReference>
<dbReference type="SUPFAM" id="SSF103473">
    <property type="entry name" value="MFS general substrate transporter"/>
    <property type="match status" value="1"/>
</dbReference>
<evidence type="ECO:0000256" key="7">
    <source>
        <dbReference type="SAM" id="Phobius"/>
    </source>
</evidence>
<feature type="transmembrane region" description="Helical" evidence="7">
    <location>
        <begin position="120"/>
        <end position="139"/>
    </location>
</feature>
<dbReference type="EMBL" id="CAEZYF010000008">
    <property type="protein sequence ID" value="CAB4723707.1"/>
    <property type="molecule type" value="Genomic_DNA"/>
</dbReference>
<evidence type="ECO:0000313" key="13">
    <source>
        <dbReference type="EMBL" id="CAB4994668.1"/>
    </source>
</evidence>
<evidence type="ECO:0000259" key="8">
    <source>
        <dbReference type="PROSITE" id="PS50850"/>
    </source>
</evidence>
<feature type="transmembrane region" description="Helical" evidence="7">
    <location>
        <begin position="239"/>
        <end position="258"/>
    </location>
</feature>
<evidence type="ECO:0000313" key="11">
    <source>
        <dbReference type="EMBL" id="CAB4818242.1"/>
    </source>
</evidence>
<evidence type="ECO:0000256" key="6">
    <source>
        <dbReference type="ARBA" id="ARBA00023136"/>
    </source>
</evidence>
<dbReference type="CDD" id="cd17321">
    <property type="entry name" value="MFS_MMR_MDR_like"/>
    <property type="match status" value="1"/>
</dbReference>
<feature type="transmembrane region" description="Helical" evidence="7">
    <location>
        <begin position="374"/>
        <end position="392"/>
    </location>
</feature>
<organism evidence="9">
    <name type="scientific">freshwater metagenome</name>
    <dbReference type="NCBI Taxonomy" id="449393"/>
    <lineage>
        <taxon>unclassified sequences</taxon>
        <taxon>metagenomes</taxon>
        <taxon>ecological metagenomes</taxon>
    </lineage>
</organism>
<proteinExistence type="predicted"/>
<feature type="transmembrane region" description="Helical" evidence="7">
    <location>
        <begin position="348"/>
        <end position="367"/>
    </location>
</feature>
<keyword evidence="4 7" id="KW-0812">Transmembrane</keyword>
<dbReference type="Pfam" id="PF07690">
    <property type="entry name" value="MFS_1"/>
    <property type="match status" value="2"/>
</dbReference>
<feature type="transmembrane region" description="Helical" evidence="7">
    <location>
        <begin position="469"/>
        <end position="490"/>
    </location>
</feature>
<feature type="transmembrane region" description="Helical" evidence="7">
    <location>
        <begin position="398"/>
        <end position="420"/>
    </location>
</feature>
<feature type="transmembrane region" description="Helical" evidence="7">
    <location>
        <begin position="179"/>
        <end position="196"/>
    </location>
</feature>
<reference evidence="9" key="1">
    <citation type="submission" date="2020-05" db="EMBL/GenBank/DDBJ databases">
        <authorList>
            <person name="Chiriac C."/>
            <person name="Salcher M."/>
            <person name="Ghai R."/>
            <person name="Kavagutti S V."/>
        </authorList>
    </citation>
    <scope>NUCLEOTIDE SEQUENCE</scope>
</reference>
<name>A0A6J6A787_9ZZZZ</name>
<gene>
    <name evidence="10" type="ORF">UFOPK2656_01580</name>
    <name evidence="11" type="ORF">UFOPK3099_01230</name>
    <name evidence="12" type="ORF">UFOPK3651_01098</name>
    <name evidence="13" type="ORF">UFOPK3931_01711</name>
    <name evidence="9" type="ORF">UFOPK4189_01201</name>
</gene>
<evidence type="ECO:0000256" key="3">
    <source>
        <dbReference type="ARBA" id="ARBA00022475"/>
    </source>
</evidence>